<proteinExistence type="inferred from homology"/>
<keyword evidence="3" id="KW-1185">Reference proteome</keyword>
<dbReference type="Gene3D" id="1.10.150.670">
    <property type="entry name" value="Crossover junction endonuclease EME1, DNA-binding domain"/>
    <property type="match status" value="1"/>
</dbReference>
<keyword evidence="1" id="KW-0227">DNA damage</keyword>
<dbReference type="InterPro" id="IPR033309">
    <property type="entry name" value="Mus81"/>
</dbReference>
<comment type="caution">
    <text evidence="2">The sequence shown here is derived from an EMBL/GenBank/DDBJ whole genome shotgun (WGS) entry which is preliminary data.</text>
</comment>
<comment type="similarity">
    <text evidence="1">Belongs to the XPF family.</text>
</comment>
<dbReference type="GO" id="GO:0000712">
    <property type="term" value="P:resolution of meiotic recombination intermediates"/>
    <property type="evidence" value="ECO:0007669"/>
    <property type="project" value="TreeGrafter"/>
</dbReference>
<keyword evidence="1" id="KW-0460">Magnesium</keyword>
<evidence type="ECO:0000256" key="1">
    <source>
        <dbReference type="RuleBase" id="RU369042"/>
    </source>
</evidence>
<dbReference type="GO" id="GO:0003677">
    <property type="term" value="F:DNA binding"/>
    <property type="evidence" value="ECO:0007669"/>
    <property type="project" value="UniProtKB-UniRule"/>
</dbReference>
<keyword evidence="1" id="KW-0378">Hydrolase</keyword>
<keyword evidence="1" id="KW-0479">Metal-binding</keyword>
<keyword evidence="1" id="KW-0233">DNA recombination</keyword>
<comment type="subcellular location">
    <subcellularLocation>
        <location evidence="1">Nucleus</location>
    </subcellularLocation>
</comment>
<dbReference type="GO" id="GO:0031573">
    <property type="term" value="P:mitotic intra-S DNA damage checkpoint signaling"/>
    <property type="evidence" value="ECO:0007669"/>
    <property type="project" value="TreeGrafter"/>
</dbReference>
<comment type="cofactor">
    <cofactor evidence="1">
        <name>Mg(2+)</name>
        <dbReference type="ChEBI" id="CHEBI:18420"/>
    </cofactor>
</comment>
<reference evidence="2" key="1">
    <citation type="submission" date="2021-09" db="EMBL/GenBank/DDBJ databases">
        <authorList>
            <consortium name="AG Swart"/>
            <person name="Singh M."/>
            <person name="Singh A."/>
            <person name="Seah K."/>
            <person name="Emmerich C."/>
        </authorList>
    </citation>
    <scope>NUCLEOTIDE SEQUENCE</scope>
    <source>
        <strain evidence="2">ATCC30299</strain>
    </source>
</reference>
<name>A0AAU9KPL3_9CILI</name>
<sequence>MGYQAPSQLSCEISLYIPTYFQNTTLIAHLNRKNIPYIVFSSEKHHPNSILFYRHTISSKVNSEEFLVNNKKVLAILLEGDFSDEKELLEDYLSIYYKNKIRVILVLQGLKEALETVQFTQRKGFTHETYAEWVAQMMIKGVDCIETENFRDTADYLERVINTLNNGPYRPLPTVFHLQSRKLSVNHNIPKSSALWASQLINIPGISESKAKSIIDMYPTLSSLMEAYENEEKSEAEKKLILAQIGERKEKKNSSKIYRFYTSKNPDEIL</sequence>
<dbReference type="AlphaFoldDB" id="A0AAU9KPL3"/>
<dbReference type="GO" id="GO:0000727">
    <property type="term" value="P:double-strand break repair via break-induced replication"/>
    <property type="evidence" value="ECO:0007669"/>
    <property type="project" value="UniProtKB-UniRule"/>
</dbReference>
<dbReference type="GO" id="GO:0008821">
    <property type="term" value="F:crossover junction DNA endonuclease activity"/>
    <property type="evidence" value="ECO:0007669"/>
    <property type="project" value="UniProtKB-UniRule"/>
</dbReference>
<dbReference type="GO" id="GO:0005634">
    <property type="term" value="C:nucleus"/>
    <property type="evidence" value="ECO:0007669"/>
    <property type="project" value="UniProtKB-SubCell"/>
</dbReference>
<keyword evidence="1" id="KW-0255">Endonuclease</keyword>
<evidence type="ECO:0000313" key="2">
    <source>
        <dbReference type="EMBL" id="CAG9336076.1"/>
    </source>
</evidence>
<dbReference type="GO" id="GO:0048257">
    <property type="term" value="F:3'-flap endonuclease activity"/>
    <property type="evidence" value="ECO:0007669"/>
    <property type="project" value="TreeGrafter"/>
</dbReference>
<dbReference type="EMBL" id="CAJZBQ010000063">
    <property type="protein sequence ID" value="CAG9336076.1"/>
    <property type="molecule type" value="Genomic_DNA"/>
</dbReference>
<comment type="function">
    <text evidence="1">Interacts with EME1 to form a DNA structure-specific endonuclease with substrate preference for branched DNA structures with a 5'-end at the branch nick. Typical substrates include 3'-flap structures, D-loops, replication forks and nicked Holliday junctions. May be required in mitosis for the processing of stalled or collapsed replication fork intermediates. May be required in meiosis for the repair of meiosis-specific double strand breaks subsequent to single-end invasion (SEI).</text>
</comment>
<accession>A0AAU9KPL3</accession>
<gene>
    <name evidence="2" type="ORF">BSTOLATCC_MIC65382</name>
</gene>
<dbReference type="GO" id="GO:0006308">
    <property type="term" value="P:DNA catabolic process"/>
    <property type="evidence" value="ECO:0007669"/>
    <property type="project" value="UniProtKB-UniRule"/>
</dbReference>
<dbReference type="InterPro" id="IPR042530">
    <property type="entry name" value="EME1/EME2_C"/>
</dbReference>
<dbReference type="Pfam" id="PF21292">
    <property type="entry name" value="EME1-MUS81_C"/>
    <property type="match status" value="1"/>
</dbReference>
<comment type="subunit">
    <text evidence="1">Interacts with EME1.</text>
</comment>
<organism evidence="2 3">
    <name type="scientific">Blepharisma stoltei</name>
    <dbReference type="NCBI Taxonomy" id="1481888"/>
    <lineage>
        <taxon>Eukaryota</taxon>
        <taxon>Sar</taxon>
        <taxon>Alveolata</taxon>
        <taxon>Ciliophora</taxon>
        <taxon>Postciliodesmatophora</taxon>
        <taxon>Heterotrichea</taxon>
        <taxon>Heterotrichida</taxon>
        <taxon>Blepharismidae</taxon>
        <taxon>Blepharisma</taxon>
    </lineage>
</organism>
<dbReference type="GO" id="GO:0048476">
    <property type="term" value="C:Holliday junction resolvase complex"/>
    <property type="evidence" value="ECO:0007669"/>
    <property type="project" value="UniProtKB-UniRule"/>
</dbReference>
<keyword evidence="1" id="KW-0540">Nuclease</keyword>
<dbReference type="PANTHER" id="PTHR13451">
    <property type="entry name" value="CLASS II CROSSOVER JUNCTION ENDONUCLEASE MUS81"/>
    <property type="match status" value="1"/>
</dbReference>
<dbReference type="PANTHER" id="PTHR13451:SF0">
    <property type="entry name" value="CROSSOVER JUNCTION ENDONUCLEASE MUS81"/>
    <property type="match status" value="1"/>
</dbReference>
<dbReference type="GO" id="GO:0046872">
    <property type="term" value="F:metal ion binding"/>
    <property type="evidence" value="ECO:0007669"/>
    <property type="project" value="UniProtKB-UniRule"/>
</dbReference>
<protein>
    <recommendedName>
        <fullName evidence="1">Crossover junction endonuclease MUS81</fullName>
        <ecNumber evidence="1">3.1.22.-</ecNumber>
    </recommendedName>
</protein>
<dbReference type="EC" id="3.1.22.-" evidence="1"/>
<keyword evidence="1" id="KW-0234">DNA repair</keyword>
<evidence type="ECO:0000313" key="3">
    <source>
        <dbReference type="Proteomes" id="UP001162131"/>
    </source>
</evidence>
<keyword evidence="1" id="KW-0539">Nucleus</keyword>
<dbReference type="Proteomes" id="UP001162131">
    <property type="component" value="Unassembled WGS sequence"/>
</dbReference>